<protein>
    <submittedName>
        <fullName evidence="9">Carbohydrate ABC transporter permease</fullName>
    </submittedName>
</protein>
<keyword evidence="3" id="KW-1003">Cell membrane</keyword>
<feature type="domain" description="ABC transmembrane type-1" evidence="8">
    <location>
        <begin position="67"/>
        <end position="282"/>
    </location>
</feature>
<feature type="transmembrane region" description="Helical" evidence="7">
    <location>
        <begin position="156"/>
        <end position="180"/>
    </location>
</feature>
<keyword evidence="4 7" id="KW-0812">Transmembrane</keyword>
<dbReference type="PROSITE" id="PS50928">
    <property type="entry name" value="ABC_TM1"/>
    <property type="match status" value="1"/>
</dbReference>
<accession>A0ABV9F864</accession>
<dbReference type="InterPro" id="IPR035906">
    <property type="entry name" value="MetI-like_sf"/>
</dbReference>
<dbReference type="EMBL" id="JBHSEP010000004">
    <property type="protein sequence ID" value="MFC4598140.1"/>
    <property type="molecule type" value="Genomic_DNA"/>
</dbReference>
<keyword evidence="10" id="KW-1185">Reference proteome</keyword>
<evidence type="ECO:0000256" key="1">
    <source>
        <dbReference type="ARBA" id="ARBA00004651"/>
    </source>
</evidence>
<dbReference type="Pfam" id="PF00528">
    <property type="entry name" value="BPD_transp_1"/>
    <property type="match status" value="1"/>
</dbReference>
<evidence type="ECO:0000259" key="8">
    <source>
        <dbReference type="PROSITE" id="PS50928"/>
    </source>
</evidence>
<evidence type="ECO:0000256" key="6">
    <source>
        <dbReference type="ARBA" id="ARBA00023136"/>
    </source>
</evidence>
<dbReference type="PANTHER" id="PTHR30193">
    <property type="entry name" value="ABC TRANSPORTER PERMEASE PROTEIN"/>
    <property type="match status" value="1"/>
</dbReference>
<dbReference type="Gene3D" id="1.10.3720.10">
    <property type="entry name" value="MetI-like"/>
    <property type="match status" value="1"/>
</dbReference>
<keyword evidence="2 7" id="KW-0813">Transport</keyword>
<feature type="transmembrane region" description="Helical" evidence="7">
    <location>
        <begin position="71"/>
        <end position="92"/>
    </location>
</feature>
<evidence type="ECO:0000256" key="2">
    <source>
        <dbReference type="ARBA" id="ARBA00022448"/>
    </source>
</evidence>
<dbReference type="InterPro" id="IPR051393">
    <property type="entry name" value="ABC_transporter_permease"/>
</dbReference>
<dbReference type="SUPFAM" id="SSF161098">
    <property type="entry name" value="MetI-like"/>
    <property type="match status" value="1"/>
</dbReference>
<evidence type="ECO:0000256" key="5">
    <source>
        <dbReference type="ARBA" id="ARBA00022989"/>
    </source>
</evidence>
<evidence type="ECO:0000256" key="4">
    <source>
        <dbReference type="ARBA" id="ARBA00022692"/>
    </source>
</evidence>
<evidence type="ECO:0000256" key="7">
    <source>
        <dbReference type="RuleBase" id="RU363032"/>
    </source>
</evidence>
<dbReference type="CDD" id="cd06261">
    <property type="entry name" value="TM_PBP2"/>
    <property type="match status" value="1"/>
</dbReference>
<feature type="transmembrane region" description="Helical" evidence="7">
    <location>
        <begin position="261"/>
        <end position="280"/>
    </location>
</feature>
<sequence length="293" mass="32914">MKRRRALSLLLFILPSTIIYTLFAMYPSLSGLYYSLTNWDGISPTYKLIGLSNFREIFQDPLFYQSVKNSFTFAILVVVIKNAIALGFAILLDKKLRMTGFFRSVFFMPAILSSIIVAYTWVTIFNPVFGSWQTLFQALGLDGIAKLDLLGSRSTALYTVVFVSIWQNMGYAMVIYLAGLQTIPADLYESAGMDGAGRWKQFLHVTFPLIAPALTINLILSTVNALKEFDLVYILTGGGPFDSSQVIGTAIYKIAFEMNRFGYGIAMSLILFFIIAVISLGQLRYLKKREVEY</sequence>
<organism evidence="9 10">
    <name type="scientific">Cohnella hongkongensis</name>
    <dbReference type="NCBI Taxonomy" id="178337"/>
    <lineage>
        <taxon>Bacteria</taxon>
        <taxon>Bacillati</taxon>
        <taxon>Bacillota</taxon>
        <taxon>Bacilli</taxon>
        <taxon>Bacillales</taxon>
        <taxon>Paenibacillaceae</taxon>
        <taxon>Cohnella</taxon>
    </lineage>
</organism>
<gene>
    <name evidence="9" type="ORF">ACFO3S_07785</name>
</gene>
<keyword evidence="5 7" id="KW-1133">Transmembrane helix</keyword>
<name>A0ABV9F864_9BACL</name>
<feature type="transmembrane region" description="Helical" evidence="7">
    <location>
        <begin position="104"/>
        <end position="122"/>
    </location>
</feature>
<evidence type="ECO:0000313" key="10">
    <source>
        <dbReference type="Proteomes" id="UP001596028"/>
    </source>
</evidence>
<feature type="transmembrane region" description="Helical" evidence="7">
    <location>
        <begin position="7"/>
        <end position="26"/>
    </location>
</feature>
<comment type="caution">
    <text evidence="9">The sequence shown here is derived from an EMBL/GenBank/DDBJ whole genome shotgun (WGS) entry which is preliminary data.</text>
</comment>
<reference evidence="10" key="1">
    <citation type="journal article" date="2019" name="Int. J. Syst. Evol. Microbiol.">
        <title>The Global Catalogue of Microorganisms (GCM) 10K type strain sequencing project: providing services to taxonomists for standard genome sequencing and annotation.</title>
        <authorList>
            <consortium name="The Broad Institute Genomics Platform"/>
            <consortium name="The Broad Institute Genome Sequencing Center for Infectious Disease"/>
            <person name="Wu L."/>
            <person name="Ma J."/>
        </authorList>
    </citation>
    <scope>NUCLEOTIDE SEQUENCE [LARGE SCALE GENOMIC DNA]</scope>
    <source>
        <strain evidence="10">CCUG 49571</strain>
    </source>
</reference>
<comment type="similarity">
    <text evidence="7">Belongs to the binding-protein-dependent transport system permease family.</text>
</comment>
<feature type="transmembrane region" description="Helical" evidence="7">
    <location>
        <begin position="201"/>
        <end position="220"/>
    </location>
</feature>
<dbReference type="InterPro" id="IPR000515">
    <property type="entry name" value="MetI-like"/>
</dbReference>
<evidence type="ECO:0000256" key="3">
    <source>
        <dbReference type="ARBA" id="ARBA00022475"/>
    </source>
</evidence>
<dbReference type="Proteomes" id="UP001596028">
    <property type="component" value="Unassembled WGS sequence"/>
</dbReference>
<evidence type="ECO:0000313" key="9">
    <source>
        <dbReference type="EMBL" id="MFC4598140.1"/>
    </source>
</evidence>
<dbReference type="PANTHER" id="PTHR30193:SF37">
    <property type="entry name" value="INNER MEMBRANE ABC TRANSPORTER PERMEASE PROTEIN YCJO"/>
    <property type="match status" value="1"/>
</dbReference>
<proteinExistence type="inferred from homology"/>
<comment type="subcellular location">
    <subcellularLocation>
        <location evidence="1 7">Cell membrane</location>
        <topology evidence="1 7">Multi-pass membrane protein</topology>
    </subcellularLocation>
</comment>
<keyword evidence="6 7" id="KW-0472">Membrane</keyword>
<dbReference type="RefSeq" id="WP_378094089.1">
    <property type="nucleotide sequence ID" value="NZ_JBHSEP010000004.1"/>
</dbReference>